<dbReference type="InterPro" id="IPR011990">
    <property type="entry name" value="TPR-like_helical_dom_sf"/>
</dbReference>
<accession>A0A9X4RLH4</accession>
<dbReference type="PANTHER" id="PTHR12558">
    <property type="entry name" value="CELL DIVISION CYCLE 16,23,27"/>
    <property type="match status" value="1"/>
</dbReference>
<protein>
    <submittedName>
        <fullName evidence="2">Tetratricopeptide repeat protein</fullName>
    </submittedName>
</protein>
<sequence length="1379" mass="153928">MRIRLPIYPPSFLPFLVACRARAFAIVGVSFLCLFGQILLPASGSAAELAAPQGKEIVPARTIQLKEDKDVAWKSLWDQGRELARNGRLAEAVPVYEALLGMREGLEAARWELVTILLQLKREEGALSHLESLIEVAPGNLQYLLALAEASKGQGNAARAGELYKKVLQREPANLRALRGAASALLVQQKKSEAATMLEALLRREPARVGLREELANLYYDMGAYDKARKHFTVLAGNNQSDPGILLKTAQSYDKSGLENQAVEYWQRLARISQTPEAKERLTAYYLKGGKGEDALAYLLPLLEKEPASPRLLKRLGQIYAALSRLPEALAYFERYISLKPEDKEVLRQVIDIHAGLGNKPEKMVLGRGLSLEPAPDLENLERGAGLYETAGEFREAVALYDQILAVTPDDPKILAKRAKALMASGNEDEANSMWTHLARREKLLEVLEVLFKMEPANTTVLKKLASMYLDRGELSKSLEMFSRLDALGVRTPEVLAGQALVCERLGRLAQALVLYEQLLAGADATGMFRLRCVQLAGELGLLRKTQSHLVRLQEKFPELYASPQTQLLVAQALVQTASYAAAREYYSAILGKYQGDGELVRAALLGLAEAYRQSGLLYEAEQALRQAYLRFPQDEVILGRLFALALQEKRFAAAWAWLGQLDAAGKRQEAKESIDNRLLRARLVAAEGETGSALKLLGQLTSELPSKAGSGGLSSLVLLRRDIDLLRVRLLFAEGRYAEAEQLAVTLSGQRGKPEADLLLLRVYRAQGKSREEQVLFQRMQGEFAQDQGLVLDLLKGLQEEGLVAELCARGELASREYPDSVAIRSLVASGREVNGEIGVAIALWRGIVLDFPEQEFAAVRLAQLLFSHGRFVEARAEADRFPERGLRPDVLLLKARIFWAEHDWEKAVAVYDTFLQPSVAERVIARGRELGVVLPQGEKPGLWTQLTVPEIDRQTVIDALMEPSALLDSGSGATALNQVAVPFYAQYRWQKQFALEKTARQAVMHREYLAAANYFRSLLREYPAVASLQFDLAGIYSRFGQLGHEAALYEEINSTGGDFPGLAEARERNELKRRPRVALGYGYLREEGREGYKAIKKSWEEISLQYSPHLQHDLVVNLARLDYQDPGSNGKIRGNRALVTYAANINEQLLLRGGGGAEVLENGQPDTALVQLAAEGRFGDRLTGILSYGRDVKHDTLASLERKIVQQDYKADFVLDMVRSVQAGGGYLYSMYSDDNTMKGYDLWAAYLLFFDPAFLKFSYTYDFKDTIEGRGDGVLLADGFAASDHPYWTPMNYWQNRFSVYFKHQLSDDQFRRGVPRYYDLEYVVVYDEMGYAMQTWKGGFFVECAPQIILSATTELTSGPEYRAKEFFLSAVYRW</sequence>
<dbReference type="PROSITE" id="PS51257">
    <property type="entry name" value="PROKAR_LIPOPROTEIN"/>
    <property type="match status" value="1"/>
</dbReference>
<dbReference type="Pfam" id="PF13432">
    <property type="entry name" value="TPR_16"/>
    <property type="match status" value="3"/>
</dbReference>
<reference evidence="2" key="2">
    <citation type="submission" date="2022-10" db="EMBL/GenBank/DDBJ databases">
        <authorList>
            <person name="Aronson H.S."/>
        </authorList>
    </citation>
    <scope>NUCLEOTIDE SEQUENCE</scope>
    <source>
        <strain evidence="2">RS19-109</strain>
    </source>
</reference>
<dbReference type="PANTHER" id="PTHR12558:SF13">
    <property type="entry name" value="CELL DIVISION CYCLE PROTEIN 27 HOMOLOG"/>
    <property type="match status" value="1"/>
</dbReference>
<dbReference type="SUPFAM" id="SSF48452">
    <property type="entry name" value="TPR-like"/>
    <property type="match status" value="2"/>
</dbReference>
<dbReference type="RefSeq" id="WP_307633090.1">
    <property type="nucleotide sequence ID" value="NZ_JAPHEH010000001.1"/>
</dbReference>
<dbReference type="InterPro" id="IPR019734">
    <property type="entry name" value="TPR_rpt"/>
</dbReference>
<evidence type="ECO:0000256" key="1">
    <source>
        <dbReference type="PROSITE-ProRule" id="PRU00339"/>
    </source>
</evidence>
<evidence type="ECO:0000313" key="2">
    <source>
        <dbReference type="EMBL" id="MDG4476121.1"/>
    </source>
</evidence>
<feature type="repeat" description="TPR" evidence="1">
    <location>
        <begin position="378"/>
        <end position="411"/>
    </location>
</feature>
<gene>
    <name evidence="2" type="ORF">OLX77_08130</name>
</gene>
<keyword evidence="3" id="KW-1185">Reference proteome</keyword>
<organism evidence="2 3">
    <name type="scientific">Thiovibrio frasassiensis</name>
    <dbReference type="NCBI Taxonomy" id="2984131"/>
    <lineage>
        <taxon>Bacteria</taxon>
        <taxon>Pseudomonadati</taxon>
        <taxon>Thermodesulfobacteriota</taxon>
        <taxon>Desulfobulbia</taxon>
        <taxon>Desulfobulbales</taxon>
        <taxon>Thiovibrionaceae</taxon>
        <taxon>Thiovibrio</taxon>
    </lineage>
</organism>
<dbReference type="Pfam" id="PF13429">
    <property type="entry name" value="TPR_15"/>
    <property type="match status" value="1"/>
</dbReference>
<reference evidence="2" key="1">
    <citation type="journal article" date="2022" name="bioRxiv">
        <title>Thiovibrio frasassiensisgen. nov., sp. nov., an autotrophic, elemental sulfur disproportionating bacterium isolated from sulfidic karst sediment, and proposal of Thiovibrionaceae fam. nov.</title>
        <authorList>
            <person name="Aronson H."/>
            <person name="Thomas C."/>
            <person name="Bhattacharyya M."/>
            <person name="Eckstein S."/>
            <person name="Jensen S."/>
            <person name="Barco R."/>
            <person name="Macalady J."/>
            <person name="Amend J."/>
        </authorList>
    </citation>
    <scope>NUCLEOTIDE SEQUENCE</scope>
    <source>
        <strain evidence="2">RS19-109</strain>
    </source>
</reference>
<feature type="repeat" description="TPR" evidence="1">
    <location>
        <begin position="310"/>
        <end position="343"/>
    </location>
</feature>
<keyword evidence="1" id="KW-0802">TPR repeat</keyword>
<dbReference type="Proteomes" id="UP001154240">
    <property type="component" value="Unassembled WGS sequence"/>
</dbReference>
<proteinExistence type="predicted"/>
<comment type="caution">
    <text evidence="2">The sequence shown here is derived from an EMBL/GenBank/DDBJ whole genome shotgun (WGS) entry which is preliminary data.</text>
</comment>
<dbReference type="PROSITE" id="PS50005">
    <property type="entry name" value="TPR"/>
    <property type="match status" value="2"/>
</dbReference>
<dbReference type="SMART" id="SM00028">
    <property type="entry name" value="TPR"/>
    <property type="match status" value="11"/>
</dbReference>
<dbReference type="EMBL" id="JAPHEH010000001">
    <property type="protein sequence ID" value="MDG4476121.1"/>
    <property type="molecule type" value="Genomic_DNA"/>
</dbReference>
<name>A0A9X4RLH4_9BACT</name>
<dbReference type="Gene3D" id="1.25.40.10">
    <property type="entry name" value="Tetratricopeptide repeat domain"/>
    <property type="match status" value="3"/>
</dbReference>
<evidence type="ECO:0000313" key="3">
    <source>
        <dbReference type="Proteomes" id="UP001154240"/>
    </source>
</evidence>